<dbReference type="Pfam" id="PF13439">
    <property type="entry name" value="Glyco_transf_4"/>
    <property type="match status" value="1"/>
</dbReference>
<protein>
    <recommendedName>
        <fullName evidence="1">Glycosyltransferase subfamily 4-like N-terminal domain-containing protein</fullName>
    </recommendedName>
</protein>
<dbReference type="AlphaFoldDB" id="A0A2H0NJ64"/>
<dbReference type="GO" id="GO:0016757">
    <property type="term" value="F:glycosyltransferase activity"/>
    <property type="evidence" value="ECO:0007669"/>
    <property type="project" value="TreeGrafter"/>
</dbReference>
<dbReference type="InterPro" id="IPR028098">
    <property type="entry name" value="Glyco_trans_4-like_N"/>
</dbReference>
<dbReference type="PANTHER" id="PTHR45947:SF3">
    <property type="entry name" value="SULFOQUINOVOSYL TRANSFERASE SQD2"/>
    <property type="match status" value="1"/>
</dbReference>
<gene>
    <name evidence="2" type="ORF">COV53_00425</name>
</gene>
<dbReference type="InterPro" id="IPR050194">
    <property type="entry name" value="Glycosyltransferase_grp1"/>
</dbReference>
<proteinExistence type="predicted"/>
<evidence type="ECO:0000313" key="2">
    <source>
        <dbReference type="EMBL" id="PIR08928.1"/>
    </source>
</evidence>
<accession>A0A2H0NJ64</accession>
<feature type="domain" description="Glycosyltransferase subfamily 4-like N-terminal" evidence="1">
    <location>
        <begin position="21"/>
        <end position="183"/>
    </location>
</feature>
<sequence>MKRLKILLIYPGYPPEEALGGGISTYAREAAEGLIGLGHRVTVISRTEKTDFSIEIKNNLKIVRVPCQGFNRFGVLFYSFKVKRIIEKLEQKKENMFDVIEVGDWGAEAVLLLRKFGHKLVIRCHTPGFISESYNPLNPPYLSGFVKKLEKYVLARAKFIACPSRSLVVEIKKYVNIKAQVTIQPYPLTVSEIPWKLNYRKKFDKFHPLRILTAGRLEQRKGQDIICRAVNIISDKGFPVALTFAGSDTLIKNGIGFKNELSKILKPQLLKSVRFLGQVKQNDMP</sequence>
<evidence type="ECO:0000313" key="3">
    <source>
        <dbReference type="Proteomes" id="UP000230707"/>
    </source>
</evidence>
<dbReference type="Proteomes" id="UP000230707">
    <property type="component" value="Unassembled WGS sequence"/>
</dbReference>
<reference evidence="2 3" key="1">
    <citation type="submission" date="2017-09" db="EMBL/GenBank/DDBJ databases">
        <title>Depth-based differentiation of microbial function through sediment-hosted aquifers and enrichment of novel symbionts in the deep terrestrial subsurface.</title>
        <authorList>
            <person name="Probst A.J."/>
            <person name="Ladd B."/>
            <person name="Jarett J.K."/>
            <person name="Geller-Mcgrath D.E."/>
            <person name="Sieber C.M."/>
            <person name="Emerson J.B."/>
            <person name="Anantharaman K."/>
            <person name="Thomas B.C."/>
            <person name="Malmstrom R."/>
            <person name="Stieglmeier M."/>
            <person name="Klingl A."/>
            <person name="Woyke T."/>
            <person name="Ryan C.M."/>
            <person name="Banfield J.F."/>
        </authorList>
    </citation>
    <scope>NUCLEOTIDE SEQUENCE [LARGE SCALE GENOMIC DNA]</scope>
    <source>
        <strain evidence="2">CG11_big_fil_rev_8_21_14_0_20_37_11</strain>
    </source>
</reference>
<dbReference type="SUPFAM" id="SSF53756">
    <property type="entry name" value="UDP-Glycosyltransferase/glycogen phosphorylase"/>
    <property type="match status" value="1"/>
</dbReference>
<dbReference type="CDD" id="cd03801">
    <property type="entry name" value="GT4_PimA-like"/>
    <property type="match status" value="1"/>
</dbReference>
<feature type="non-terminal residue" evidence="2">
    <location>
        <position position="285"/>
    </location>
</feature>
<name>A0A2H0NJ64_9BACT</name>
<organism evidence="2 3">
    <name type="scientific">Candidatus Gottesmanbacteria bacterium CG11_big_fil_rev_8_21_14_0_20_37_11</name>
    <dbReference type="NCBI Taxonomy" id="1974575"/>
    <lineage>
        <taxon>Bacteria</taxon>
        <taxon>Candidatus Gottesmaniibacteriota</taxon>
    </lineage>
</organism>
<evidence type="ECO:0000259" key="1">
    <source>
        <dbReference type="Pfam" id="PF13439"/>
    </source>
</evidence>
<comment type="caution">
    <text evidence="2">The sequence shown here is derived from an EMBL/GenBank/DDBJ whole genome shotgun (WGS) entry which is preliminary data.</text>
</comment>
<dbReference type="EMBL" id="PCWS01000010">
    <property type="protein sequence ID" value="PIR08928.1"/>
    <property type="molecule type" value="Genomic_DNA"/>
</dbReference>
<dbReference type="PANTHER" id="PTHR45947">
    <property type="entry name" value="SULFOQUINOVOSYL TRANSFERASE SQD2"/>
    <property type="match status" value="1"/>
</dbReference>
<dbReference type="Gene3D" id="3.40.50.2000">
    <property type="entry name" value="Glycogen Phosphorylase B"/>
    <property type="match status" value="2"/>
</dbReference>